<keyword evidence="3" id="KW-1185">Reference proteome</keyword>
<organism evidence="2 3">
    <name type="scientific">Phreatobacter stygius</name>
    <dbReference type="NCBI Taxonomy" id="1940610"/>
    <lineage>
        <taxon>Bacteria</taxon>
        <taxon>Pseudomonadati</taxon>
        <taxon>Pseudomonadota</taxon>
        <taxon>Alphaproteobacteria</taxon>
        <taxon>Hyphomicrobiales</taxon>
        <taxon>Phreatobacteraceae</taxon>
        <taxon>Phreatobacter</taxon>
    </lineage>
</organism>
<evidence type="ECO:0000313" key="3">
    <source>
        <dbReference type="Proteomes" id="UP000298781"/>
    </source>
</evidence>
<dbReference type="InterPro" id="IPR007138">
    <property type="entry name" value="ABM_dom"/>
</dbReference>
<dbReference type="AlphaFoldDB" id="A0A4D7BAH5"/>
<dbReference type="SUPFAM" id="SSF54909">
    <property type="entry name" value="Dimeric alpha+beta barrel"/>
    <property type="match status" value="1"/>
</dbReference>
<dbReference type="Proteomes" id="UP000298781">
    <property type="component" value="Chromosome"/>
</dbReference>
<accession>A0A4D7BAH5</accession>
<dbReference type="RefSeq" id="WP_136963069.1">
    <property type="nucleotide sequence ID" value="NZ_CP039690.1"/>
</dbReference>
<dbReference type="KEGG" id="pstg:E8M01_27490"/>
<sequence length="106" mass="11437">MPTITAENDIVTHINVFTTAPERQQMLVDSLIETVNAAREVPGWLSASIHRSFDGTKVTNYVQFANHAAADAVLRHLAKGGFLQRNAALGQVAPGQYEVAYTISAA</sequence>
<dbReference type="EMBL" id="CP039690">
    <property type="protein sequence ID" value="QCI67640.1"/>
    <property type="molecule type" value="Genomic_DNA"/>
</dbReference>
<keyword evidence="2" id="KW-0503">Monooxygenase</keyword>
<name>A0A4D7BAH5_9HYPH</name>
<feature type="domain" description="ABM" evidence="1">
    <location>
        <begin position="11"/>
        <end position="74"/>
    </location>
</feature>
<dbReference type="Pfam" id="PF03992">
    <property type="entry name" value="ABM"/>
    <property type="match status" value="1"/>
</dbReference>
<keyword evidence="2" id="KW-0560">Oxidoreductase</keyword>
<dbReference type="InterPro" id="IPR011008">
    <property type="entry name" value="Dimeric_a/b-barrel"/>
</dbReference>
<proteinExistence type="predicted"/>
<reference evidence="2 3" key="1">
    <citation type="submission" date="2019-04" db="EMBL/GenBank/DDBJ databases">
        <title>Phreatobacter aquaticus sp. nov.</title>
        <authorList>
            <person name="Choi A."/>
        </authorList>
    </citation>
    <scope>NUCLEOTIDE SEQUENCE [LARGE SCALE GENOMIC DNA]</scope>
    <source>
        <strain evidence="2 3">KCTC 52518</strain>
    </source>
</reference>
<dbReference type="OrthoDB" id="1494517at2"/>
<dbReference type="GO" id="GO:0004497">
    <property type="term" value="F:monooxygenase activity"/>
    <property type="evidence" value="ECO:0007669"/>
    <property type="project" value="UniProtKB-KW"/>
</dbReference>
<evidence type="ECO:0000313" key="2">
    <source>
        <dbReference type="EMBL" id="QCI67640.1"/>
    </source>
</evidence>
<protein>
    <submittedName>
        <fullName evidence="2">Antibiotic biosynthesis monooxygenase</fullName>
    </submittedName>
</protein>
<evidence type="ECO:0000259" key="1">
    <source>
        <dbReference type="Pfam" id="PF03992"/>
    </source>
</evidence>
<gene>
    <name evidence="2" type="ORF">E8M01_27490</name>
</gene>
<dbReference type="Gene3D" id="3.30.70.100">
    <property type="match status" value="1"/>
</dbReference>